<gene>
    <name evidence="1" type="ORF">NTEN_LOCUS23395</name>
</gene>
<keyword evidence="2" id="KW-1185">Reference proteome</keyword>
<accession>A0A6H5HS09</accession>
<reference evidence="1 2" key="1">
    <citation type="submission" date="2020-02" db="EMBL/GenBank/DDBJ databases">
        <authorList>
            <person name="Ferguson B K."/>
        </authorList>
    </citation>
    <scope>NUCLEOTIDE SEQUENCE [LARGE SCALE GENOMIC DNA]</scope>
</reference>
<sequence length="51" mass="6144">MINKIEWGNRKKFISGRIRTWHRLLPRRTPLSFGHTEPTRLPGVRFVDSRE</sequence>
<protein>
    <submittedName>
        <fullName evidence="1">Uncharacterized protein</fullName>
    </submittedName>
</protein>
<evidence type="ECO:0000313" key="2">
    <source>
        <dbReference type="Proteomes" id="UP000479000"/>
    </source>
</evidence>
<name>A0A6H5HS09_9HEMI</name>
<dbReference type="AlphaFoldDB" id="A0A6H5HS09"/>
<proteinExistence type="predicted"/>
<evidence type="ECO:0000313" key="1">
    <source>
        <dbReference type="EMBL" id="CAB0019706.1"/>
    </source>
</evidence>
<dbReference type="EMBL" id="CADCXU010034439">
    <property type="protein sequence ID" value="CAB0019706.1"/>
    <property type="molecule type" value="Genomic_DNA"/>
</dbReference>
<organism evidence="1 2">
    <name type="scientific">Nesidiocoris tenuis</name>
    <dbReference type="NCBI Taxonomy" id="355587"/>
    <lineage>
        <taxon>Eukaryota</taxon>
        <taxon>Metazoa</taxon>
        <taxon>Ecdysozoa</taxon>
        <taxon>Arthropoda</taxon>
        <taxon>Hexapoda</taxon>
        <taxon>Insecta</taxon>
        <taxon>Pterygota</taxon>
        <taxon>Neoptera</taxon>
        <taxon>Paraneoptera</taxon>
        <taxon>Hemiptera</taxon>
        <taxon>Heteroptera</taxon>
        <taxon>Panheteroptera</taxon>
        <taxon>Cimicomorpha</taxon>
        <taxon>Miridae</taxon>
        <taxon>Dicyphina</taxon>
        <taxon>Nesidiocoris</taxon>
    </lineage>
</organism>
<dbReference type="Proteomes" id="UP000479000">
    <property type="component" value="Unassembled WGS sequence"/>
</dbReference>
<feature type="non-terminal residue" evidence="1">
    <location>
        <position position="51"/>
    </location>
</feature>